<feature type="region of interest" description="Disordered" evidence="1">
    <location>
        <begin position="76"/>
        <end position="102"/>
    </location>
</feature>
<comment type="caution">
    <text evidence="2">The sequence shown here is derived from an EMBL/GenBank/DDBJ whole genome shotgun (WGS) entry which is preliminary data.</text>
</comment>
<evidence type="ECO:0000313" key="2">
    <source>
        <dbReference type="EMBL" id="CAF3326146.1"/>
    </source>
</evidence>
<name>A0A817UFQ6_9BILA</name>
<evidence type="ECO:0000313" key="4">
    <source>
        <dbReference type="Proteomes" id="UP000663869"/>
    </source>
</evidence>
<reference evidence="2" key="1">
    <citation type="submission" date="2021-02" db="EMBL/GenBank/DDBJ databases">
        <authorList>
            <person name="Nowell W R."/>
        </authorList>
    </citation>
    <scope>NUCLEOTIDE SEQUENCE</scope>
</reference>
<dbReference type="EMBL" id="CAJOBQ010005138">
    <property type="protein sequence ID" value="CAF4650573.1"/>
    <property type="molecule type" value="Genomic_DNA"/>
</dbReference>
<organism evidence="2 4">
    <name type="scientific">Rotaria socialis</name>
    <dbReference type="NCBI Taxonomy" id="392032"/>
    <lineage>
        <taxon>Eukaryota</taxon>
        <taxon>Metazoa</taxon>
        <taxon>Spiralia</taxon>
        <taxon>Gnathifera</taxon>
        <taxon>Rotifera</taxon>
        <taxon>Eurotatoria</taxon>
        <taxon>Bdelloidea</taxon>
        <taxon>Philodinida</taxon>
        <taxon>Philodinidae</taxon>
        <taxon>Rotaria</taxon>
    </lineage>
</organism>
<feature type="compositionally biased region" description="Basic and acidic residues" evidence="1">
    <location>
        <begin position="82"/>
        <end position="102"/>
    </location>
</feature>
<protein>
    <submittedName>
        <fullName evidence="2">Uncharacterized protein</fullName>
    </submittedName>
</protein>
<accession>A0A817UFQ6</accession>
<sequence>MRATRLQKQTQRKNTLRHALTLYKSEDERNRRLNNEALIPAYRRHNRDLMENEEMHQIRLRHEAEIKALQRHLQVEQETEEEHGSRLDSKAEIEKTGRQEQEPLGKIFDVSLLDPWQI</sequence>
<dbReference type="AlphaFoldDB" id="A0A817UFQ6"/>
<evidence type="ECO:0000256" key="1">
    <source>
        <dbReference type="SAM" id="MobiDB-lite"/>
    </source>
</evidence>
<gene>
    <name evidence="2" type="ORF">FME351_LOCUS1932</name>
    <name evidence="3" type="ORF">TSG867_LOCUS30748</name>
</gene>
<proteinExistence type="predicted"/>
<dbReference type="Proteomes" id="UP000663862">
    <property type="component" value="Unassembled WGS sequence"/>
</dbReference>
<evidence type="ECO:0000313" key="3">
    <source>
        <dbReference type="EMBL" id="CAF4650573.1"/>
    </source>
</evidence>
<dbReference type="Proteomes" id="UP000663869">
    <property type="component" value="Unassembled WGS sequence"/>
</dbReference>
<dbReference type="EMBL" id="CAJNYU010000051">
    <property type="protein sequence ID" value="CAF3326146.1"/>
    <property type="molecule type" value="Genomic_DNA"/>
</dbReference>